<organism evidence="1 2">
    <name type="scientific">Vaccinium darrowii</name>
    <dbReference type="NCBI Taxonomy" id="229202"/>
    <lineage>
        <taxon>Eukaryota</taxon>
        <taxon>Viridiplantae</taxon>
        <taxon>Streptophyta</taxon>
        <taxon>Embryophyta</taxon>
        <taxon>Tracheophyta</taxon>
        <taxon>Spermatophyta</taxon>
        <taxon>Magnoliopsida</taxon>
        <taxon>eudicotyledons</taxon>
        <taxon>Gunneridae</taxon>
        <taxon>Pentapetalae</taxon>
        <taxon>asterids</taxon>
        <taxon>Ericales</taxon>
        <taxon>Ericaceae</taxon>
        <taxon>Vaccinioideae</taxon>
        <taxon>Vaccinieae</taxon>
        <taxon>Vaccinium</taxon>
    </lineage>
</organism>
<accession>A0ACB7YC08</accession>
<sequence length="158" mass="17762">MEEQTRHQEKEELGASTSKVHVVEEGKGSNKGKRKKQKGWRGYDRDDDPKGKRPKVECWCCGQPGHFIKDYKSRKKKDPEASGPKGKFLAVVSEVNIIGDAENWWIDSGAIKHVCNDKRFFANYEVVDDGLVLYMVLATFDCIAKVTSLSVGFRPAVA</sequence>
<dbReference type="EMBL" id="CM037158">
    <property type="protein sequence ID" value="KAH7851050.1"/>
    <property type="molecule type" value="Genomic_DNA"/>
</dbReference>
<comment type="caution">
    <text evidence="1">The sequence shown here is derived from an EMBL/GenBank/DDBJ whole genome shotgun (WGS) entry which is preliminary data.</text>
</comment>
<keyword evidence="2" id="KW-1185">Reference proteome</keyword>
<name>A0ACB7YC08_9ERIC</name>
<reference evidence="1 2" key="1">
    <citation type="journal article" date="2021" name="Hortic Res">
        <title>High-quality reference genome and annotation aids understanding of berry development for evergreen blueberry (Vaccinium darrowii).</title>
        <authorList>
            <person name="Yu J."/>
            <person name="Hulse-Kemp A.M."/>
            <person name="Babiker E."/>
            <person name="Staton M."/>
        </authorList>
    </citation>
    <scope>NUCLEOTIDE SEQUENCE [LARGE SCALE GENOMIC DNA]</scope>
    <source>
        <strain evidence="2">cv. NJ 8807/NJ 8810</strain>
        <tissue evidence="1">Young leaf</tissue>
    </source>
</reference>
<proteinExistence type="predicted"/>
<dbReference type="Proteomes" id="UP000828048">
    <property type="component" value="Chromosome 8"/>
</dbReference>
<protein>
    <submittedName>
        <fullName evidence="1">Uncharacterized protein</fullName>
    </submittedName>
</protein>
<evidence type="ECO:0000313" key="2">
    <source>
        <dbReference type="Proteomes" id="UP000828048"/>
    </source>
</evidence>
<gene>
    <name evidence="1" type="ORF">Vadar_006695</name>
</gene>
<evidence type="ECO:0000313" key="1">
    <source>
        <dbReference type="EMBL" id="KAH7851050.1"/>
    </source>
</evidence>